<dbReference type="AlphaFoldDB" id="A0A941EH43"/>
<feature type="domain" description="SGNH hydrolase-type esterase" evidence="2">
    <location>
        <begin position="54"/>
        <end position="297"/>
    </location>
</feature>
<dbReference type="InterPro" id="IPR036514">
    <property type="entry name" value="SGNH_hydro_sf"/>
</dbReference>
<gene>
    <name evidence="3" type="ORF">KDK95_30455</name>
</gene>
<dbReference type="EMBL" id="JAGSOH010000147">
    <property type="protein sequence ID" value="MBR7830663.1"/>
    <property type="molecule type" value="Genomic_DNA"/>
</dbReference>
<evidence type="ECO:0000259" key="2">
    <source>
        <dbReference type="Pfam" id="PF13472"/>
    </source>
</evidence>
<dbReference type="Proteomes" id="UP000676325">
    <property type="component" value="Unassembled WGS sequence"/>
</dbReference>
<dbReference type="InterPro" id="IPR006311">
    <property type="entry name" value="TAT_signal"/>
</dbReference>
<dbReference type="PROSITE" id="PS51257">
    <property type="entry name" value="PROKAR_LIPOPROTEIN"/>
    <property type="match status" value="1"/>
</dbReference>
<dbReference type="PROSITE" id="PS51318">
    <property type="entry name" value="TAT"/>
    <property type="match status" value="1"/>
</dbReference>
<feature type="signal peptide" evidence="1">
    <location>
        <begin position="1"/>
        <end position="28"/>
    </location>
</feature>
<dbReference type="GO" id="GO:0016787">
    <property type="term" value="F:hydrolase activity"/>
    <property type="evidence" value="ECO:0007669"/>
    <property type="project" value="UniProtKB-KW"/>
</dbReference>
<evidence type="ECO:0000313" key="4">
    <source>
        <dbReference type="Proteomes" id="UP000676325"/>
    </source>
</evidence>
<evidence type="ECO:0000256" key="1">
    <source>
        <dbReference type="SAM" id="SignalP"/>
    </source>
</evidence>
<dbReference type="Gene3D" id="3.40.50.1110">
    <property type="entry name" value="SGNH hydrolase"/>
    <property type="match status" value="1"/>
</dbReference>
<dbReference type="SUPFAM" id="SSF52266">
    <property type="entry name" value="SGNH hydrolase"/>
    <property type="match status" value="1"/>
</dbReference>
<feature type="chain" id="PRO_5037050370" evidence="1">
    <location>
        <begin position="29"/>
        <end position="313"/>
    </location>
</feature>
<keyword evidence="3" id="KW-0378">Hydrolase</keyword>
<reference evidence="3" key="1">
    <citation type="submission" date="2021-04" db="EMBL/GenBank/DDBJ databases">
        <title>Genome based classification of Actinospica acidithermotolerans sp. nov., an actinobacterium isolated from an Indonesian hot spring.</title>
        <authorList>
            <person name="Kusuma A.B."/>
            <person name="Putra K.E."/>
            <person name="Nafisah S."/>
            <person name="Loh J."/>
            <person name="Nouioui I."/>
            <person name="Goodfellow M."/>
        </authorList>
    </citation>
    <scope>NUCLEOTIDE SEQUENCE</scope>
    <source>
        <strain evidence="3">MGRD01-02</strain>
    </source>
</reference>
<protein>
    <submittedName>
        <fullName evidence="3">SGNH/GDSL hydrolase family protein</fullName>
    </submittedName>
</protein>
<comment type="caution">
    <text evidence="3">The sequence shown here is derived from an EMBL/GenBank/DDBJ whole genome shotgun (WGS) entry which is preliminary data.</text>
</comment>
<accession>A0A941EH43</accession>
<dbReference type="Pfam" id="PF13472">
    <property type="entry name" value="Lipase_GDSL_2"/>
    <property type="match status" value="1"/>
</dbReference>
<dbReference type="InterPro" id="IPR013830">
    <property type="entry name" value="SGNH_hydro"/>
</dbReference>
<keyword evidence="4" id="KW-1185">Reference proteome</keyword>
<keyword evidence="1" id="KW-0732">Signal</keyword>
<name>A0A941EH43_9ACTN</name>
<sequence>MNRRTLRSMMIAGAVAAGCIASGTAADAATAPAASAHSTAGWGQRGGEYDYYLALGDSLAWGYQPDSAGNGVESGHGYADDLAAYLREHGNRELRYVNLSCPGEATGTMLDGGCPDLAGSGQSYTVQEDAAVAFLKAHPHARILVTLDIGANNVDGCLSGGSLNATCVAEGVASAGTQLPEILAELKAAAGHSVSFVGMNYYDPFLAEYLTSGGQTLAEESVALSTTFNGVLGAGYAAFGVPVADVSSAFQTTDFTDTTSLGGTTVPVNVARICEWTWMCAPAPVGPNIHANDVGYAVIARAFEAVLQIRDQR</sequence>
<proteinExistence type="predicted"/>
<organism evidence="3 4">
    <name type="scientific">Actinospica acidithermotolerans</name>
    <dbReference type="NCBI Taxonomy" id="2828514"/>
    <lineage>
        <taxon>Bacteria</taxon>
        <taxon>Bacillati</taxon>
        <taxon>Actinomycetota</taxon>
        <taxon>Actinomycetes</taxon>
        <taxon>Catenulisporales</taxon>
        <taxon>Actinospicaceae</taxon>
        <taxon>Actinospica</taxon>
    </lineage>
</organism>
<evidence type="ECO:0000313" key="3">
    <source>
        <dbReference type="EMBL" id="MBR7830663.1"/>
    </source>
</evidence>
<dbReference type="RefSeq" id="WP_212521786.1">
    <property type="nucleotide sequence ID" value="NZ_JAGSOH010000147.1"/>
</dbReference>